<dbReference type="Gene3D" id="3.30.70.1060">
    <property type="entry name" value="Dimeric alpha+beta barrel"/>
    <property type="match status" value="1"/>
</dbReference>
<accession>A0A3S8ZC30</accession>
<dbReference type="KEGG" id="fsl:EJO69_03115"/>
<sequence length="90" mass="9641">MVIFAALYTYDPARTDISDRRPSHRAYLKSLNEGGSLLASGPRGGGALLILSADDEAAARALIDADPFVTSGIVTDIDLEEWTVVYGPWS</sequence>
<keyword evidence="4" id="KW-1185">Reference proteome</keyword>
<dbReference type="OrthoDB" id="8968203at2"/>
<organism evidence="3 4">
    <name type="scientific">Flaviflexus salsibiostraticola</name>
    <dbReference type="NCBI Taxonomy" id="1282737"/>
    <lineage>
        <taxon>Bacteria</taxon>
        <taxon>Bacillati</taxon>
        <taxon>Actinomycetota</taxon>
        <taxon>Actinomycetes</taxon>
        <taxon>Actinomycetales</taxon>
        <taxon>Actinomycetaceae</taxon>
        <taxon>Flaviflexus</taxon>
    </lineage>
</organism>
<dbReference type="InterPro" id="IPR011008">
    <property type="entry name" value="Dimeric_a/b-barrel"/>
</dbReference>
<dbReference type="InterPro" id="IPR005545">
    <property type="entry name" value="YCII"/>
</dbReference>
<evidence type="ECO:0000256" key="1">
    <source>
        <dbReference type="ARBA" id="ARBA00007689"/>
    </source>
</evidence>
<dbReference type="EMBL" id="CP034438">
    <property type="protein sequence ID" value="AZN31030.1"/>
    <property type="molecule type" value="Genomic_DNA"/>
</dbReference>
<dbReference type="PANTHER" id="PTHR37828">
    <property type="entry name" value="GSR2449 PROTEIN"/>
    <property type="match status" value="1"/>
</dbReference>
<name>A0A3S8ZC30_9ACTO</name>
<proteinExistence type="inferred from homology"/>
<protein>
    <recommendedName>
        <fullName evidence="2">YCII-related domain-containing protein</fullName>
    </recommendedName>
</protein>
<dbReference type="SUPFAM" id="SSF54909">
    <property type="entry name" value="Dimeric alpha+beta barrel"/>
    <property type="match status" value="1"/>
</dbReference>
<dbReference type="Proteomes" id="UP000270021">
    <property type="component" value="Chromosome"/>
</dbReference>
<dbReference type="AlphaFoldDB" id="A0A3S8ZC30"/>
<evidence type="ECO:0000259" key="2">
    <source>
        <dbReference type="Pfam" id="PF03795"/>
    </source>
</evidence>
<feature type="domain" description="YCII-related" evidence="2">
    <location>
        <begin position="4"/>
        <end position="83"/>
    </location>
</feature>
<dbReference type="Pfam" id="PF03795">
    <property type="entry name" value="YCII"/>
    <property type="match status" value="1"/>
</dbReference>
<comment type="similarity">
    <text evidence="1">Belongs to the YciI family.</text>
</comment>
<evidence type="ECO:0000313" key="3">
    <source>
        <dbReference type="EMBL" id="AZN31030.1"/>
    </source>
</evidence>
<reference evidence="3 4" key="1">
    <citation type="submission" date="2018-12" db="EMBL/GenBank/DDBJ databases">
        <title>Complete genome sequence of Flaviflexus salsibiostraticola KCTC 33148.</title>
        <authorList>
            <person name="Bae J.-W."/>
        </authorList>
    </citation>
    <scope>NUCLEOTIDE SEQUENCE [LARGE SCALE GENOMIC DNA]</scope>
    <source>
        <strain evidence="3 4">KCTC 33148</strain>
    </source>
</reference>
<gene>
    <name evidence="3" type="ORF">EJO69_03115</name>
</gene>
<evidence type="ECO:0000313" key="4">
    <source>
        <dbReference type="Proteomes" id="UP000270021"/>
    </source>
</evidence>
<dbReference type="PANTHER" id="PTHR37828:SF1">
    <property type="entry name" value="YCII-RELATED DOMAIN-CONTAINING PROTEIN"/>
    <property type="match status" value="1"/>
</dbReference>